<keyword evidence="2" id="KW-1185">Reference proteome</keyword>
<name>A0A0P1AV64_PLAHL</name>
<proteinExistence type="predicted"/>
<sequence length="77" mass="9032">MIPCLEEALTCRIRVIQALNLVSFFRKQLIEANQNIRFSHIRFIDLSRVLPCEFRLDVAFVFFELGIVRSTSAKSHY</sequence>
<dbReference type="EMBL" id="CCYD01002047">
    <property type="protein sequence ID" value="CEG46209.1"/>
    <property type="molecule type" value="Genomic_DNA"/>
</dbReference>
<dbReference type="Proteomes" id="UP000054928">
    <property type="component" value="Unassembled WGS sequence"/>
</dbReference>
<evidence type="ECO:0000313" key="1">
    <source>
        <dbReference type="EMBL" id="CEG46209.1"/>
    </source>
</evidence>
<organism evidence="1 2">
    <name type="scientific">Plasmopara halstedii</name>
    <name type="common">Downy mildew of sunflower</name>
    <dbReference type="NCBI Taxonomy" id="4781"/>
    <lineage>
        <taxon>Eukaryota</taxon>
        <taxon>Sar</taxon>
        <taxon>Stramenopiles</taxon>
        <taxon>Oomycota</taxon>
        <taxon>Peronosporomycetes</taxon>
        <taxon>Peronosporales</taxon>
        <taxon>Peronosporaceae</taxon>
        <taxon>Plasmopara</taxon>
    </lineage>
</organism>
<reference evidence="2" key="1">
    <citation type="submission" date="2014-09" db="EMBL/GenBank/DDBJ databases">
        <authorList>
            <person name="Sharma Rahul"/>
            <person name="Thines Marco"/>
        </authorList>
    </citation>
    <scope>NUCLEOTIDE SEQUENCE [LARGE SCALE GENOMIC DNA]</scope>
</reference>
<evidence type="ECO:0000313" key="2">
    <source>
        <dbReference type="Proteomes" id="UP000054928"/>
    </source>
</evidence>
<dbReference type="AlphaFoldDB" id="A0A0P1AV64"/>
<dbReference type="RefSeq" id="XP_024582578.1">
    <property type="nucleotide sequence ID" value="XM_024717040.1"/>
</dbReference>
<protein>
    <submittedName>
        <fullName evidence="1">Uncharacterized protein</fullName>
    </submittedName>
</protein>
<accession>A0A0P1AV64</accession>
<dbReference type="GeneID" id="36397679"/>